<proteinExistence type="predicted"/>
<keyword evidence="2" id="KW-1185">Reference proteome</keyword>
<evidence type="ECO:0000313" key="2">
    <source>
        <dbReference type="Proteomes" id="UP000316184"/>
    </source>
</evidence>
<evidence type="ECO:0000313" key="1">
    <source>
        <dbReference type="EMBL" id="TWF95779.1"/>
    </source>
</evidence>
<dbReference type="RefSeq" id="WP_186459399.1">
    <property type="nucleotide sequence ID" value="NZ_VIWX01000002.1"/>
</dbReference>
<name>A0A561U8T0_9PSEU</name>
<dbReference type="Proteomes" id="UP000316184">
    <property type="component" value="Unassembled WGS sequence"/>
</dbReference>
<gene>
    <name evidence="1" type="ORF">FHU35_12779</name>
</gene>
<sequence length="53" mass="5911">MTDPDTPPAEPASADFPWFERTRVFVVEGEVLASAHQPAEPDDDRLVPRRSTC</sequence>
<accession>A0A561U8T0</accession>
<organism evidence="1 2">
    <name type="scientific">Saccharopolyspora dendranthemae</name>
    <dbReference type="NCBI Taxonomy" id="1181886"/>
    <lineage>
        <taxon>Bacteria</taxon>
        <taxon>Bacillati</taxon>
        <taxon>Actinomycetota</taxon>
        <taxon>Actinomycetes</taxon>
        <taxon>Pseudonocardiales</taxon>
        <taxon>Pseudonocardiaceae</taxon>
        <taxon>Saccharopolyspora</taxon>
    </lineage>
</organism>
<dbReference type="AlphaFoldDB" id="A0A561U8T0"/>
<protein>
    <submittedName>
        <fullName evidence="1">Uncharacterized protein</fullName>
    </submittedName>
</protein>
<reference evidence="1 2" key="1">
    <citation type="submission" date="2019-06" db="EMBL/GenBank/DDBJ databases">
        <title>Sequencing the genomes of 1000 actinobacteria strains.</title>
        <authorList>
            <person name="Klenk H.-P."/>
        </authorList>
    </citation>
    <scope>NUCLEOTIDE SEQUENCE [LARGE SCALE GENOMIC DNA]</scope>
    <source>
        <strain evidence="1 2">DSM 46699</strain>
    </source>
</reference>
<dbReference type="EMBL" id="VIWX01000002">
    <property type="protein sequence ID" value="TWF95779.1"/>
    <property type="molecule type" value="Genomic_DNA"/>
</dbReference>
<comment type="caution">
    <text evidence="1">The sequence shown here is derived from an EMBL/GenBank/DDBJ whole genome shotgun (WGS) entry which is preliminary data.</text>
</comment>